<dbReference type="PANTHER" id="PTHR45023">
    <property type="match status" value="1"/>
</dbReference>
<reference evidence="2 3" key="1">
    <citation type="journal article" date="2017" name="Nat. Commun.">
        <title>Genome assembly with in vitro proximity ligation data and whole-genome triplication in lettuce.</title>
        <authorList>
            <person name="Reyes-Chin-Wo S."/>
            <person name="Wang Z."/>
            <person name="Yang X."/>
            <person name="Kozik A."/>
            <person name="Arikit S."/>
            <person name="Song C."/>
            <person name="Xia L."/>
            <person name="Froenicke L."/>
            <person name="Lavelle D.O."/>
            <person name="Truco M.J."/>
            <person name="Xia R."/>
            <person name="Zhu S."/>
            <person name="Xu C."/>
            <person name="Xu H."/>
            <person name="Xu X."/>
            <person name="Cox K."/>
            <person name="Korf I."/>
            <person name="Meyers B.C."/>
            <person name="Michelmore R.W."/>
        </authorList>
    </citation>
    <scope>NUCLEOTIDE SEQUENCE [LARGE SCALE GENOMIC DNA]</scope>
    <source>
        <strain evidence="3">cv. Salinas</strain>
        <tissue evidence="2">Seedlings</tissue>
    </source>
</reference>
<evidence type="ECO:0000313" key="2">
    <source>
        <dbReference type="EMBL" id="KAJ0187793.1"/>
    </source>
</evidence>
<protein>
    <recommendedName>
        <fullName evidence="4">Myb-like domain-containing protein</fullName>
    </recommendedName>
</protein>
<evidence type="ECO:0000256" key="1">
    <source>
        <dbReference type="SAM" id="MobiDB-lite"/>
    </source>
</evidence>
<gene>
    <name evidence="2" type="ORF">LSAT_V11C900465800</name>
</gene>
<proteinExistence type="predicted"/>
<dbReference type="PANTHER" id="PTHR45023:SF14">
    <property type="entry name" value="GLUTATHIONE TRANSFERASE"/>
    <property type="match status" value="1"/>
</dbReference>
<evidence type="ECO:0008006" key="4">
    <source>
        <dbReference type="Google" id="ProtNLM"/>
    </source>
</evidence>
<accession>A0A9R1UJ03</accession>
<dbReference type="AlphaFoldDB" id="A0A9R1UJ03"/>
<name>A0A9R1UJ03_LACSA</name>
<keyword evidence="3" id="KW-1185">Reference proteome</keyword>
<dbReference type="EMBL" id="NBSK02000009">
    <property type="protein sequence ID" value="KAJ0187793.1"/>
    <property type="molecule type" value="Genomic_DNA"/>
</dbReference>
<sequence>MDPNQNTPPNYRNRKPDNAFALDTKLRQFPTMESPQGGFINLLQNFVPEMQPSPPPQPKKKKEKKPAQPTTTQERVPWTKEEEEKLTETWVAASEDPIVGDSQPYGSFWEKVRAIFYELMESETRNADQITSKWRDIRLKCTEFGGIYNNLLNIRKSG</sequence>
<dbReference type="Proteomes" id="UP000235145">
    <property type="component" value="Unassembled WGS sequence"/>
</dbReference>
<organism evidence="2 3">
    <name type="scientific">Lactuca sativa</name>
    <name type="common">Garden lettuce</name>
    <dbReference type="NCBI Taxonomy" id="4236"/>
    <lineage>
        <taxon>Eukaryota</taxon>
        <taxon>Viridiplantae</taxon>
        <taxon>Streptophyta</taxon>
        <taxon>Embryophyta</taxon>
        <taxon>Tracheophyta</taxon>
        <taxon>Spermatophyta</taxon>
        <taxon>Magnoliopsida</taxon>
        <taxon>eudicotyledons</taxon>
        <taxon>Gunneridae</taxon>
        <taxon>Pentapetalae</taxon>
        <taxon>asterids</taxon>
        <taxon>campanulids</taxon>
        <taxon>Asterales</taxon>
        <taxon>Asteraceae</taxon>
        <taxon>Cichorioideae</taxon>
        <taxon>Cichorieae</taxon>
        <taxon>Lactucinae</taxon>
        <taxon>Lactuca</taxon>
    </lineage>
</organism>
<comment type="caution">
    <text evidence="2">The sequence shown here is derived from an EMBL/GenBank/DDBJ whole genome shotgun (WGS) entry which is preliminary data.</text>
</comment>
<feature type="region of interest" description="Disordered" evidence="1">
    <location>
        <begin position="43"/>
        <end position="83"/>
    </location>
</feature>
<evidence type="ECO:0000313" key="3">
    <source>
        <dbReference type="Proteomes" id="UP000235145"/>
    </source>
</evidence>